<name>A0A0U4WM28_9BACL</name>
<organism evidence="1 2">
    <name type="scientific">Aneurinibacillus soli</name>
    <dbReference type="NCBI Taxonomy" id="1500254"/>
    <lineage>
        <taxon>Bacteria</taxon>
        <taxon>Bacillati</taxon>
        <taxon>Bacillota</taxon>
        <taxon>Bacilli</taxon>
        <taxon>Bacillales</taxon>
        <taxon>Paenibacillaceae</taxon>
        <taxon>Aneurinibacillus group</taxon>
        <taxon>Aneurinibacillus</taxon>
    </lineage>
</organism>
<sequence length="171" mass="18625">MNRFFHTTTILLLLATAGLTGCSSESASKSQDEHTTHDTGHVAGDLIEETSGANKLPSFLSNMDPQIAQVYQAVGYNYQTVEHMACYCGCGESVGHKSNRDCFIQEIKPSGAIVWNSHGATCNNCLEIAAESILMKSEGKNLREIRTHIDNKYKEGYGKPTPTPLPNESSL</sequence>
<dbReference type="PROSITE" id="PS51257">
    <property type="entry name" value="PROKAR_LIPOPROTEIN"/>
    <property type="match status" value="1"/>
</dbReference>
<dbReference type="AlphaFoldDB" id="A0A0U4WM28"/>
<dbReference type="Proteomes" id="UP000217696">
    <property type="component" value="Chromosome"/>
</dbReference>
<proteinExistence type="predicted"/>
<dbReference type="InterPro" id="IPR025673">
    <property type="entry name" value="PCYCGC"/>
</dbReference>
<reference evidence="1 2" key="1">
    <citation type="submission" date="2015-12" db="EMBL/GenBank/DDBJ databases">
        <title>Genome sequence of Aneurinibacillus soli.</title>
        <authorList>
            <person name="Lee J.S."/>
            <person name="Lee K.C."/>
            <person name="Kim K.K."/>
            <person name="Lee B.W."/>
        </authorList>
    </citation>
    <scope>NUCLEOTIDE SEQUENCE [LARGE SCALE GENOMIC DNA]</scope>
    <source>
        <strain evidence="1 2">CB4</strain>
    </source>
</reference>
<protein>
    <submittedName>
        <fullName evidence="1">Uncharacterized protein</fullName>
    </submittedName>
</protein>
<dbReference type="Pfam" id="PF13798">
    <property type="entry name" value="PCYCGC"/>
    <property type="match status" value="1"/>
</dbReference>
<evidence type="ECO:0000313" key="2">
    <source>
        <dbReference type="Proteomes" id="UP000217696"/>
    </source>
</evidence>
<keyword evidence="2" id="KW-1185">Reference proteome</keyword>
<dbReference type="KEGG" id="asoc:CB4_03616"/>
<evidence type="ECO:0000313" key="1">
    <source>
        <dbReference type="EMBL" id="BAU29416.1"/>
    </source>
</evidence>
<gene>
    <name evidence="1" type="ORF">CB4_03616</name>
</gene>
<accession>A0A0U4WM28</accession>
<dbReference type="EMBL" id="AP017312">
    <property type="protein sequence ID" value="BAU29416.1"/>
    <property type="molecule type" value="Genomic_DNA"/>
</dbReference>